<dbReference type="PANTHER" id="PTHR16305">
    <property type="entry name" value="TESTICULAR SOLUBLE ADENYLYL CYCLASE"/>
    <property type="match status" value="1"/>
</dbReference>
<dbReference type="PRINTS" id="PR00038">
    <property type="entry name" value="HTHLUXR"/>
</dbReference>
<comment type="caution">
    <text evidence="4">The sequence shown here is derived from an EMBL/GenBank/DDBJ whole genome shotgun (WGS) entry which is preliminary data.</text>
</comment>
<dbReference type="GO" id="GO:0005524">
    <property type="term" value="F:ATP binding"/>
    <property type="evidence" value="ECO:0007669"/>
    <property type="project" value="UniProtKB-KW"/>
</dbReference>
<dbReference type="Gene3D" id="1.10.10.10">
    <property type="entry name" value="Winged helix-like DNA-binding domain superfamily/Winged helix DNA-binding domain"/>
    <property type="match status" value="1"/>
</dbReference>
<dbReference type="Pfam" id="PF13191">
    <property type="entry name" value="AAA_16"/>
    <property type="match status" value="1"/>
</dbReference>
<dbReference type="GO" id="GO:0005737">
    <property type="term" value="C:cytoplasm"/>
    <property type="evidence" value="ECO:0007669"/>
    <property type="project" value="TreeGrafter"/>
</dbReference>
<keyword evidence="2" id="KW-0067">ATP-binding</keyword>
<protein>
    <submittedName>
        <fullName evidence="4">Transcriptional regulator</fullName>
    </submittedName>
</protein>
<keyword evidence="5" id="KW-1185">Reference proteome</keyword>
<dbReference type="CDD" id="cd06170">
    <property type="entry name" value="LuxR_C_like"/>
    <property type="match status" value="1"/>
</dbReference>
<feature type="domain" description="HTH luxR-type" evidence="3">
    <location>
        <begin position="871"/>
        <end position="936"/>
    </location>
</feature>
<keyword evidence="1" id="KW-0547">Nucleotide-binding</keyword>
<name>A0A919GGC6_9ACTN</name>
<sequence length="938" mass="99729">MEPLNAPRGGPGAHYTPTMILFGRSRLKRTVDAQLDAAREGLSGVLVLKGPPGIGKTTLLAYAVARATGMRITQISGKEAEQDLALAGLHRLLLPFLSDLDRLPAPQRDALRAAFGLVADIHPDRLLIGLATLTLLANSAASQPLLCVCDDAQWLDEESLTILAFVARRLHADRITLLFAVREPDAGVRLLDDLPQAVLPELARYDSHALLARTLSTRIEQDIAERIVTEAAGNPLALRELAGDLESPAGADPVPLSERLPLGRQLQARYLRQSQALPQPTRTLLLVIAADPTGDRALVWRAVTRLDGTAGTGELADLATPATAAGLLLLQPAPAFRHPLIRSAVYDGSTPADRRRAHAALAAVTDARTDADRRAWHLAAACEGRDETTAAELEQAAARAQARGGYSAACAFLARAADLTPRAAPRAERLLTACEAALAAGLPDRAEALLHQAASDAGTAHLARRLRLQGAIHIQNGRETPAATDLLAAARAYRPSDRRAARDTLLEAFQAVLGASWLGGDVTASTVAQAALDLPAAPGPPDPADLLLTAHATQVLQGPQAAAPLLRAAVGALAGADTGPSDVRLLLLGLIAAHELWDGEAFRAIAARTVETSRDLGALDMLRVSLHAVASVETWCGRFTEAESNFAAFRELVGAIDGSGRLAEGSDVILQGWRGNEEATRAAMAAMDVERSERASGGVRLHTTRTALAVLENGSSNYANALAVARQGYAEDPVYYGNPALVEMVEAGVRSGDRDAAQAALLRLSPRASAAGTPWALGLLTRSQALLADDAEAGGLYRQALGHLRAGDIRTELARTHLLYGEWLRRRRHRGEAREQLRSAFHLFSGMGAQAFADRTLHELRAIGDKTPRRTPATVSELTPREGHIAGLAARGATNQEIATQLFISSSTVEYHLRKVFQKLAITSRRQLPRVPEQPVVS</sequence>
<dbReference type="InterPro" id="IPR027417">
    <property type="entry name" value="P-loop_NTPase"/>
</dbReference>
<dbReference type="InterPro" id="IPR000792">
    <property type="entry name" value="Tscrpt_reg_LuxR_C"/>
</dbReference>
<dbReference type="InterPro" id="IPR016032">
    <property type="entry name" value="Sig_transdc_resp-reg_C-effctor"/>
</dbReference>
<dbReference type="GO" id="GO:0004016">
    <property type="term" value="F:adenylate cyclase activity"/>
    <property type="evidence" value="ECO:0007669"/>
    <property type="project" value="TreeGrafter"/>
</dbReference>
<dbReference type="InterPro" id="IPR041664">
    <property type="entry name" value="AAA_16"/>
</dbReference>
<accession>A0A919GGC6</accession>
<dbReference type="Proteomes" id="UP000617734">
    <property type="component" value="Unassembled WGS sequence"/>
</dbReference>
<dbReference type="GO" id="GO:0006355">
    <property type="term" value="P:regulation of DNA-templated transcription"/>
    <property type="evidence" value="ECO:0007669"/>
    <property type="project" value="InterPro"/>
</dbReference>
<dbReference type="Gene3D" id="3.40.50.300">
    <property type="entry name" value="P-loop containing nucleotide triphosphate hydrolases"/>
    <property type="match status" value="1"/>
</dbReference>
<organism evidence="4 5">
    <name type="scientific">Kitasatospora indigofera</name>
    <dbReference type="NCBI Taxonomy" id="67307"/>
    <lineage>
        <taxon>Bacteria</taxon>
        <taxon>Bacillati</taxon>
        <taxon>Actinomycetota</taxon>
        <taxon>Actinomycetes</taxon>
        <taxon>Kitasatosporales</taxon>
        <taxon>Streptomycetaceae</taxon>
        <taxon>Kitasatospora</taxon>
    </lineage>
</organism>
<reference evidence="4" key="1">
    <citation type="journal article" date="2014" name="Int. J. Syst. Evol. Microbiol.">
        <title>Complete genome sequence of Corynebacterium casei LMG S-19264T (=DSM 44701T), isolated from a smear-ripened cheese.</title>
        <authorList>
            <consortium name="US DOE Joint Genome Institute (JGI-PGF)"/>
            <person name="Walter F."/>
            <person name="Albersmeier A."/>
            <person name="Kalinowski J."/>
            <person name="Ruckert C."/>
        </authorList>
    </citation>
    <scope>NUCLEOTIDE SEQUENCE</scope>
    <source>
        <strain evidence="4">JCM 4646</strain>
    </source>
</reference>
<dbReference type="Pfam" id="PF00196">
    <property type="entry name" value="GerE"/>
    <property type="match status" value="1"/>
</dbReference>
<dbReference type="SMART" id="SM00421">
    <property type="entry name" value="HTH_LUXR"/>
    <property type="match status" value="1"/>
</dbReference>
<reference evidence="4" key="2">
    <citation type="submission" date="2020-09" db="EMBL/GenBank/DDBJ databases">
        <authorList>
            <person name="Sun Q."/>
            <person name="Ohkuma M."/>
        </authorList>
    </citation>
    <scope>NUCLEOTIDE SEQUENCE</scope>
    <source>
        <strain evidence="4">JCM 4646</strain>
    </source>
</reference>
<dbReference type="GO" id="GO:0003677">
    <property type="term" value="F:DNA binding"/>
    <property type="evidence" value="ECO:0007669"/>
    <property type="project" value="InterPro"/>
</dbReference>
<evidence type="ECO:0000313" key="4">
    <source>
        <dbReference type="EMBL" id="GHH83914.1"/>
    </source>
</evidence>
<evidence type="ECO:0000256" key="1">
    <source>
        <dbReference type="ARBA" id="ARBA00022741"/>
    </source>
</evidence>
<dbReference type="AlphaFoldDB" id="A0A919GGC6"/>
<dbReference type="SUPFAM" id="SSF52540">
    <property type="entry name" value="P-loop containing nucleoside triphosphate hydrolases"/>
    <property type="match status" value="1"/>
</dbReference>
<gene>
    <name evidence="4" type="ORF">GCM10018781_72100</name>
</gene>
<dbReference type="InterPro" id="IPR036388">
    <property type="entry name" value="WH-like_DNA-bd_sf"/>
</dbReference>
<dbReference type="PANTHER" id="PTHR16305:SF35">
    <property type="entry name" value="TRANSCRIPTIONAL ACTIVATOR DOMAIN"/>
    <property type="match status" value="1"/>
</dbReference>
<dbReference type="SUPFAM" id="SSF46894">
    <property type="entry name" value="C-terminal effector domain of the bipartite response regulators"/>
    <property type="match status" value="1"/>
</dbReference>
<dbReference type="EMBL" id="BNBO01000069">
    <property type="protein sequence ID" value="GHH83914.1"/>
    <property type="molecule type" value="Genomic_DNA"/>
</dbReference>
<dbReference type="PROSITE" id="PS50043">
    <property type="entry name" value="HTH_LUXR_2"/>
    <property type="match status" value="1"/>
</dbReference>
<evidence type="ECO:0000259" key="3">
    <source>
        <dbReference type="PROSITE" id="PS50043"/>
    </source>
</evidence>
<evidence type="ECO:0000256" key="2">
    <source>
        <dbReference type="ARBA" id="ARBA00022840"/>
    </source>
</evidence>
<proteinExistence type="predicted"/>
<evidence type="ECO:0000313" key="5">
    <source>
        <dbReference type="Proteomes" id="UP000617734"/>
    </source>
</evidence>